<proteinExistence type="predicted"/>
<gene>
    <name evidence="1" type="ORF">AMAG_11256</name>
</gene>
<sequence>MITPMMLKALLDRASVVDPAQSARLFEAHDPAEPDLAARAALTTHVASDPAASRWAQRVRASPAQLARATAEAAVDTVTAVLASGRDLSVDVLHRLDTSLAAARKSPAITNTDDVRALHAVVRSRRRRADIASVLDEILANTDAIDGDPAPLAAALAADPSLRTTVLCAIGDRLMLDHAPIGTWAAAAAAGRLGTLNPAAESDARAAWTATVLAQPALRAAWTVWTSSRTPEPGTAELLARVAAPLNLALQRRIASRISAGATVDAMPGVAASVREWLV</sequence>
<evidence type="ECO:0008006" key="3">
    <source>
        <dbReference type="Google" id="ProtNLM"/>
    </source>
</evidence>
<dbReference type="EMBL" id="GG745351">
    <property type="protein sequence ID" value="KNE66761.1"/>
    <property type="molecule type" value="Genomic_DNA"/>
</dbReference>
<name>A0A0L0SWB3_ALLM3</name>
<dbReference type="VEuPathDB" id="FungiDB:AMAG_11256"/>
<evidence type="ECO:0000313" key="1">
    <source>
        <dbReference type="EMBL" id="KNE66761.1"/>
    </source>
</evidence>
<protein>
    <recommendedName>
        <fullName evidence="3">DUF2336 domain-containing protein</fullName>
    </recommendedName>
</protein>
<dbReference type="AlphaFoldDB" id="A0A0L0SWB3"/>
<keyword evidence="2" id="KW-1185">Reference proteome</keyword>
<organism evidence="1 2">
    <name type="scientific">Allomyces macrogynus (strain ATCC 38327)</name>
    <name type="common">Allomyces javanicus var. macrogynus</name>
    <dbReference type="NCBI Taxonomy" id="578462"/>
    <lineage>
        <taxon>Eukaryota</taxon>
        <taxon>Fungi</taxon>
        <taxon>Fungi incertae sedis</taxon>
        <taxon>Blastocladiomycota</taxon>
        <taxon>Blastocladiomycetes</taxon>
        <taxon>Blastocladiales</taxon>
        <taxon>Blastocladiaceae</taxon>
        <taxon>Allomyces</taxon>
    </lineage>
</organism>
<reference evidence="2" key="2">
    <citation type="submission" date="2009-11" db="EMBL/GenBank/DDBJ databases">
        <title>The Genome Sequence of Allomyces macrogynus strain ATCC 38327.</title>
        <authorList>
            <consortium name="The Broad Institute Genome Sequencing Platform"/>
            <person name="Russ C."/>
            <person name="Cuomo C."/>
            <person name="Shea T."/>
            <person name="Young S.K."/>
            <person name="Zeng Q."/>
            <person name="Koehrsen M."/>
            <person name="Haas B."/>
            <person name="Borodovsky M."/>
            <person name="Guigo R."/>
            <person name="Alvarado L."/>
            <person name="Berlin A."/>
            <person name="Borenstein D."/>
            <person name="Chen Z."/>
            <person name="Engels R."/>
            <person name="Freedman E."/>
            <person name="Gellesch M."/>
            <person name="Goldberg J."/>
            <person name="Griggs A."/>
            <person name="Gujja S."/>
            <person name="Heiman D."/>
            <person name="Hepburn T."/>
            <person name="Howarth C."/>
            <person name="Jen D."/>
            <person name="Larson L."/>
            <person name="Lewis B."/>
            <person name="Mehta T."/>
            <person name="Park D."/>
            <person name="Pearson M."/>
            <person name="Roberts A."/>
            <person name="Saif S."/>
            <person name="Shenoy N."/>
            <person name="Sisk P."/>
            <person name="Stolte C."/>
            <person name="Sykes S."/>
            <person name="Walk T."/>
            <person name="White J."/>
            <person name="Yandava C."/>
            <person name="Burger G."/>
            <person name="Gray M.W."/>
            <person name="Holland P.W.H."/>
            <person name="King N."/>
            <person name="Lang F.B.F."/>
            <person name="Roger A.J."/>
            <person name="Ruiz-Trillo I."/>
            <person name="Lander E."/>
            <person name="Nusbaum C."/>
        </authorList>
    </citation>
    <scope>NUCLEOTIDE SEQUENCE [LARGE SCALE GENOMIC DNA]</scope>
    <source>
        <strain evidence="2">ATCC 38327</strain>
    </source>
</reference>
<accession>A0A0L0SWB3</accession>
<evidence type="ECO:0000313" key="2">
    <source>
        <dbReference type="Proteomes" id="UP000054350"/>
    </source>
</evidence>
<reference evidence="1 2" key="1">
    <citation type="submission" date="2009-11" db="EMBL/GenBank/DDBJ databases">
        <title>Annotation of Allomyces macrogynus ATCC 38327.</title>
        <authorList>
            <consortium name="The Broad Institute Genome Sequencing Platform"/>
            <person name="Russ C."/>
            <person name="Cuomo C."/>
            <person name="Burger G."/>
            <person name="Gray M.W."/>
            <person name="Holland P.W.H."/>
            <person name="King N."/>
            <person name="Lang F.B.F."/>
            <person name="Roger A.J."/>
            <person name="Ruiz-Trillo I."/>
            <person name="Young S.K."/>
            <person name="Zeng Q."/>
            <person name="Gargeya S."/>
            <person name="Fitzgerald M."/>
            <person name="Haas B."/>
            <person name="Abouelleil A."/>
            <person name="Alvarado L."/>
            <person name="Arachchi H.M."/>
            <person name="Berlin A."/>
            <person name="Chapman S.B."/>
            <person name="Gearin G."/>
            <person name="Goldberg J."/>
            <person name="Griggs A."/>
            <person name="Gujja S."/>
            <person name="Hansen M."/>
            <person name="Heiman D."/>
            <person name="Howarth C."/>
            <person name="Larimer J."/>
            <person name="Lui A."/>
            <person name="MacDonald P.J.P."/>
            <person name="McCowen C."/>
            <person name="Montmayeur A."/>
            <person name="Murphy C."/>
            <person name="Neiman D."/>
            <person name="Pearson M."/>
            <person name="Priest M."/>
            <person name="Roberts A."/>
            <person name="Saif S."/>
            <person name="Shea T."/>
            <person name="Sisk P."/>
            <person name="Stolte C."/>
            <person name="Sykes S."/>
            <person name="Wortman J."/>
            <person name="Nusbaum C."/>
            <person name="Birren B."/>
        </authorList>
    </citation>
    <scope>NUCLEOTIDE SEQUENCE [LARGE SCALE GENOMIC DNA]</scope>
    <source>
        <strain evidence="1 2">ATCC 38327</strain>
    </source>
</reference>
<dbReference type="Proteomes" id="UP000054350">
    <property type="component" value="Unassembled WGS sequence"/>
</dbReference>